<name>A0A4S3MR02_9RHOB</name>
<organism evidence="2 3">
    <name type="scientific">Aliigemmobacter aestuarii</name>
    <dbReference type="NCBI Taxonomy" id="1445661"/>
    <lineage>
        <taxon>Bacteria</taxon>
        <taxon>Pseudomonadati</taxon>
        <taxon>Pseudomonadota</taxon>
        <taxon>Alphaproteobacteria</taxon>
        <taxon>Rhodobacterales</taxon>
        <taxon>Paracoccaceae</taxon>
        <taxon>Aliigemmobacter</taxon>
    </lineage>
</organism>
<protein>
    <submittedName>
        <fullName evidence="2">Uncharacterized protein</fullName>
    </submittedName>
</protein>
<dbReference type="Proteomes" id="UP000309450">
    <property type="component" value="Unassembled WGS sequence"/>
</dbReference>
<evidence type="ECO:0000256" key="1">
    <source>
        <dbReference type="SAM" id="MobiDB-lite"/>
    </source>
</evidence>
<dbReference type="RefSeq" id="WP_136392597.1">
    <property type="nucleotide sequence ID" value="NZ_SSND01000001.1"/>
</dbReference>
<comment type="caution">
    <text evidence="2">The sequence shown here is derived from an EMBL/GenBank/DDBJ whole genome shotgun (WGS) entry which is preliminary data.</text>
</comment>
<proteinExistence type="predicted"/>
<dbReference type="AlphaFoldDB" id="A0A4S3MR02"/>
<gene>
    <name evidence="2" type="ORF">E7811_00170</name>
</gene>
<feature type="region of interest" description="Disordered" evidence="1">
    <location>
        <begin position="49"/>
        <end position="73"/>
    </location>
</feature>
<reference evidence="2 3" key="1">
    <citation type="submission" date="2019-04" db="EMBL/GenBank/DDBJ databases">
        <title>Draft genome sequence of Gemmobacter aestuarii sp. nov.</title>
        <authorList>
            <person name="Hameed A."/>
            <person name="Lin S.-Y."/>
            <person name="Shahina M."/>
            <person name="Lai W.-A."/>
            <person name="Young C.-C."/>
        </authorList>
    </citation>
    <scope>NUCLEOTIDE SEQUENCE [LARGE SCALE GENOMIC DNA]</scope>
    <source>
        <strain evidence="2 3">CC-PW-75</strain>
    </source>
</reference>
<evidence type="ECO:0000313" key="2">
    <source>
        <dbReference type="EMBL" id="THD84215.1"/>
    </source>
</evidence>
<sequence length="87" mass="9320">MQIAANTLMNMQGFSGPVVDFGIAVTIRTAPDGMDLSRGTQVRIRARGHPPRLAEGGARQQKSGRRNGSKGLGKHLIFQSFQTVVTA</sequence>
<evidence type="ECO:0000313" key="3">
    <source>
        <dbReference type="Proteomes" id="UP000309450"/>
    </source>
</evidence>
<keyword evidence="3" id="KW-1185">Reference proteome</keyword>
<dbReference type="EMBL" id="SSND01000001">
    <property type="protein sequence ID" value="THD84215.1"/>
    <property type="molecule type" value="Genomic_DNA"/>
</dbReference>
<accession>A0A4S3MR02</accession>